<name>A0ABV9UJ87_9ACTN</name>
<evidence type="ECO:0000313" key="2">
    <source>
        <dbReference type="Proteomes" id="UP001595834"/>
    </source>
</evidence>
<sequence>MTTLLLTAPVAFPLVAGRPVQAGLSLCTVLSGGLLLVAAGLV</sequence>
<dbReference type="EMBL" id="JBHSIZ010000015">
    <property type="protein sequence ID" value="MFC4957131.1"/>
    <property type="molecule type" value="Genomic_DNA"/>
</dbReference>
<reference evidence="2" key="1">
    <citation type="journal article" date="2019" name="Int. J. Syst. Evol. Microbiol.">
        <title>The Global Catalogue of Microorganisms (GCM) 10K type strain sequencing project: providing services to taxonomists for standard genome sequencing and annotation.</title>
        <authorList>
            <consortium name="The Broad Institute Genomics Platform"/>
            <consortium name="The Broad Institute Genome Sequencing Center for Infectious Disease"/>
            <person name="Wu L."/>
            <person name="Ma J."/>
        </authorList>
    </citation>
    <scope>NUCLEOTIDE SEQUENCE [LARGE SCALE GENOMIC DNA]</scope>
    <source>
        <strain evidence="2">CCM 7224</strain>
    </source>
</reference>
<protein>
    <submittedName>
        <fullName evidence="1">Uncharacterized protein</fullName>
    </submittedName>
</protein>
<gene>
    <name evidence="1" type="ORF">ACFPFX_12615</name>
</gene>
<dbReference type="Proteomes" id="UP001595834">
    <property type="component" value="Unassembled WGS sequence"/>
</dbReference>
<accession>A0ABV9UJ87</accession>
<organism evidence="1 2">
    <name type="scientific">Streptomyces mauvecolor</name>
    <dbReference type="NCBI Taxonomy" id="58345"/>
    <lineage>
        <taxon>Bacteria</taxon>
        <taxon>Bacillati</taxon>
        <taxon>Actinomycetota</taxon>
        <taxon>Actinomycetes</taxon>
        <taxon>Kitasatosporales</taxon>
        <taxon>Streptomycetaceae</taxon>
        <taxon>Streptomyces</taxon>
    </lineage>
</organism>
<evidence type="ECO:0000313" key="1">
    <source>
        <dbReference type="EMBL" id="MFC4957131.1"/>
    </source>
</evidence>
<keyword evidence="2" id="KW-1185">Reference proteome</keyword>
<dbReference type="RefSeq" id="WP_344380638.1">
    <property type="nucleotide sequence ID" value="NZ_BAAASQ010000051.1"/>
</dbReference>
<proteinExistence type="predicted"/>
<comment type="caution">
    <text evidence="1">The sequence shown here is derived from an EMBL/GenBank/DDBJ whole genome shotgun (WGS) entry which is preliminary data.</text>
</comment>